<evidence type="ECO:0000259" key="1">
    <source>
        <dbReference type="Pfam" id="PF00646"/>
    </source>
</evidence>
<keyword evidence="3" id="KW-1185">Reference proteome</keyword>
<sequence length="251" mass="28887">MVTFQVFKLPDQALKGKGKRRGPLLAKATPKIWGNIFHRLPILDRGNLAVTCKKLACFANRQKLLYTDFEELFHLYCGNYEVGNHIFFFQHEVVTWAPAIEINYPFDKLLVSKPTSNKIQIGMREFSDLSGVRIPDLNGKDDPFWAKVKQSFINLGRLYSPAARLVIASELRRNILCCLECQDWEAVLSRGGRIVLTDHEPSDTHAEREEQAWNNMTTGIALGRRVAYAYQLGEKERMQYLKWIVDKKLVV</sequence>
<evidence type="ECO:0000313" key="3">
    <source>
        <dbReference type="Proteomes" id="UP001316803"/>
    </source>
</evidence>
<feature type="domain" description="F-box" evidence="1">
    <location>
        <begin position="31"/>
        <end position="64"/>
    </location>
</feature>
<protein>
    <recommendedName>
        <fullName evidence="1">F-box domain-containing protein</fullName>
    </recommendedName>
</protein>
<reference evidence="2 3" key="1">
    <citation type="submission" date="2022-12" db="EMBL/GenBank/DDBJ databases">
        <title>Genomic features and morphological characterization of a novel Knufia sp. strain isolated from spacecraft assembly facility.</title>
        <authorList>
            <person name="Teixeira M."/>
            <person name="Chander A.M."/>
            <person name="Stajich J.E."/>
            <person name="Venkateswaran K."/>
        </authorList>
    </citation>
    <scope>NUCLEOTIDE SEQUENCE [LARGE SCALE GENOMIC DNA]</scope>
    <source>
        <strain evidence="2 3">FJI-L2-BK-P2</strain>
    </source>
</reference>
<dbReference type="InterPro" id="IPR001810">
    <property type="entry name" value="F-box_dom"/>
</dbReference>
<dbReference type="Proteomes" id="UP001316803">
    <property type="component" value="Unassembled WGS sequence"/>
</dbReference>
<dbReference type="EMBL" id="JAKLMC020000024">
    <property type="protein sequence ID" value="KAK5950833.1"/>
    <property type="molecule type" value="Genomic_DNA"/>
</dbReference>
<organism evidence="2 3">
    <name type="scientific">Knufia fluminis</name>
    <dbReference type="NCBI Taxonomy" id="191047"/>
    <lineage>
        <taxon>Eukaryota</taxon>
        <taxon>Fungi</taxon>
        <taxon>Dikarya</taxon>
        <taxon>Ascomycota</taxon>
        <taxon>Pezizomycotina</taxon>
        <taxon>Eurotiomycetes</taxon>
        <taxon>Chaetothyriomycetidae</taxon>
        <taxon>Chaetothyriales</taxon>
        <taxon>Trichomeriaceae</taxon>
        <taxon>Knufia</taxon>
    </lineage>
</organism>
<dbReference type="Pfam" id="PF00646">
    <property type="entry name" value="F-box"/>
    <property type="match status" value="1"/>
</dbReference>
<comment type="caution">
    <text evidence="2">The sequence shown here is derived from an EMBL/GenBank/DDBJ whole genome shotgun (WGS) entry which is preliminary data.</text>
</comment>
<name>A0AAN8ERS0_9EURO</name>
<dbReference type="AlphaFoldDB" id="A0AAN8ERS0"/>
<proteinExistence type="predicted"/>
<accession>A0AAN8ERS0</accession>
<gene>
    <name evidence="2" type="ORF">OHC33_008216</name>
</gene>
<evidence type="ECO:0000313" key="2">
    <source>
        <dbReference type="EMBL" id="KAK5950833.1"/>
    </source>
</evidence>